<evidence type="ECO:0000313" key="3">
    <source>
        <dbReference type="EMBL" id="CAG85451.1"/>
    </source>
</evidence>
<organism evidence="3 4">
    <name type="scientific">Debaryomyces hansenii (strain ATCC 36239 / CBS 767 / BCRC 21394 / JCM 1990 / NBRC 0083 / IGC 2968)</name>
    <name type="common">Yeast</name>
    <name type="synonym">Torulaspora hansenii</name>
    <dbReference type="NCBI Taxonomy" id="284592"/>
    <lineage>
        <taxon>Eukaryota</taxon>
        <taxon>Fungi</taxon>
        <taxon>Dikarya</taxon>
        <taxon>Ascomycota</taxon>
        <taxon>Saccharomycotina</taxon>
        <taxon>Pichiomycetes</taxon>
        <taxon>Debaryomycetaceae</taxon>
        <taxon>Debaryomyces</taxon>
    </lineage>
</organism>
<evidence type="ECO:0000313" key="4">
    <source>
        <dbReference type="Proteomes" id="UP000000599"/>
    </source>
</evidence>
<dbReference type="SUPFAM" id="SSF51445">
    <property type="entry name" value="(Trans)glycosidases"/>
    <property type="match status" value="1"/>
</dbReference>
<accession>Q6BWH2</accession>
<dbReference type="SMR" id="Q6BWH2"/>
<dbReference type="Gene3D" id="3.20.20.80">
    <property type="entry name" value="Glycosidases"/>
    <property type="match status" value="1"/>
</dbReference>
<dbReference type="eggNOG" id="KOG2806">
    <property type="taxonomic scope" value="Eukaryota"/>
</dbReference>
<evidence type="ECO:0000256" key="1">
    <source>
        <dbReference type="ARBA" id="ARBA00022669"/>
    </source>
</evidence>
<dbReference type="EMBL" id="CR382134">
    <property type="protein sequence ID" value="CAG85451.1"/>
    <property type="molecule type" value="Genomic_DNA"/>
</dbReference>
<dbReference type="RefSeq" id="XP_457447.1">
    <property type="nucleotide sequence ID" value="XM_457447.1"/>
</dbReference>
<dbReference type="InParanoid" id="Q6BWH2"/>
<dbReference type="Pfam" id="PF00704">
    <property type="entry name" value="Glyco_hydro_18"/>
    <property type="match status" value="1"/>
</dbReference>
<dbReference type="GO" id="GO:0005975">
    <property type="term" value="P:carbohydrate metabolic process"/>
    <property type="evidence" value="ECO:0007669"/>
    <property type="project" value="InterPro"/>
</dbReference>
<dbReference type="OrthoDB" id="73875at2759"/>
<dbReference type="HOGENOM" id="CLU_1815725_0_0_1"/>
<dbReference type="VEuPathDB" id="FungiDB:DEHA2B11396g"/>
<proteinExistence type="predicted"/>
<keyword evidence="4" id="KW-1185">Reference proteome</keyword>
<dbReference type="PROSITE" id="PS51910">
    <property type="entry name" value="GH18_2"/>
    <property type="match status" value="1"/>
</dbReference>
<evidence type="ECO:0000259" key="2">
    <source>
        <dbReference type="PROSITE" id="PS51910"/>
    </source>
</evidence>
<dbReference type="InterPro" id="IPR053214">
    <property type="entry name" value="LysM12-like"/>
</dbReference>
<dbReference type="PANTHER" id="PTHR47700:SF2">
    <property type="entry name" value="CHITINASE"/>
    <property type="match status" value="1"/>
</dbReference>
<dbReference type="PANTHER" id="PTHR47700">
    <property type="entry name" value="V CHITINASE, PUTATIVE (AFU_ORTHOLOGUE AFUA_6G13720)-RELATED"/>
    <property type="match status" value="1"/>
</dbReference>
<dbReference type="CAZy" id="GH18">
    <property type="family name" value="Glycoside Hydrolase Family 18"/>
</dbReference>
<dbReference type="Proteomes" id="UP000000599">
    <property type="component" value="Chromosome B"/>
</dbReference>
<dbReference type="STRING" id="284592.Q6BWH2"/>
<dbReference type="GO" id="GO:0008061">
    <property type="term" value="F:chitin binding"/>
    <property type="evidence" value="ECO:0007669"/>
    <property type="project" value="UniProtKB-KW"/>
</dbReference>
<protein>
    <submittedName>
        <fullName evidence="3">DEHA2B11396p</fullName>
    </submittedName>
</protein>
<reference evidence="3 4" key="1">
    <citation type="journal article" date="2004" name="Nature">
        <title>Genome evolution in yeasts.</title>
        <authorList>
            <consortium name="Genolevures"/>
            <person name="Dujon B."/>
            <person name="Sherman D."/>
            <person name="Fischer G."/>
            <person name="Durrens P."/>
            <person name="Casaregola S."/>
            <person name="Lafontaine I."/>
            <person name="de Montigny J."/>
            <person name="Marck C."/>
            <person name="Neuveglise C."/>
            <person name="Talla E."/>
            <person name="Goffard N."/>
            <person name="Frangeul L."/>
            <person name="Aigle M."/>
            <person name="Anthouard V."/>
            <person name="Babour A."/>
            <person name="Barbe V."/>
            <person name="Barnay S."/>
            <person name="Blanchin S."/>
            <person name="Beckerich J.M."/>
            <person name="Beyne E."/>
            <person name="Bleykasten C."/>
            <person name="Boisrame A."/>
            <person name="Boyer J."/>
            <person name="Cattolico L."/>
            <person name="Confanioleri F."/>
            <person name="de Daruvar A."/>
            <person name="Despons L."/>
            <person name="Fabre E."/>
            <person name="Fairhead C."/>
            <person name="Ferry-Dumazet H."/>
            <person name="Groppi A."/>
            <person name="Hantraye F."/>
            <person name="Hennequin C."/>
            <person name="Jauniaux N."/>
            <person name="Joyet P."/>
            <person name="Kachouri R."/>
            <person name="Kerrest A."/>
            <person name="Koszul R."/>
            <person name="Lemaire M."/>
            <person name="Lesur I."/>
            <person name="Ma L."/>
            <person name="Muller H."/>
            <person name="Nicaud J.M."/>
            <person name="Nikolski M."/>
            <person name="Oztas S."/>
            <person name="Ozier-Kalogeropoulos O."/>
            <person name="Pellenz S."/>
            <person name="Potier S."/>
            <person name="Richard G.F."/>
            <person name="Straub M.L."/>
            <person name="Suleau A."/>
            <person name="Swennene D."/>
            <person name="Tekaia F."/>
            <person name="Wesolowski-Louvel M."/>
            <person name="Westhof E."/>
            <person name="Wirth B."/>
            <person name="Zeniou-Meyer M."/>
            <person name="Zivanovic I."/>
            <person name="Bolotin-Fukuhara M."/>
            <person name="Thierry A."/>
            <person name="Bouchier C."/>
            <person name="Caudron B."/>
            <person name="Scarpelli C."/>
            <person name="Gaillardin C."/>
            <person name="Weissenbach J."/>
            <person name="Wincker P."/>
            <person name="Souciet J.L."/>
        </authorList>
    </citation>
    <scope>NUCLEOTIDE SEQUENCE [LARGE SCALE GENOMIC DNA]</scope>
    <source>
        <strain evidence="4">ATCC 36239 / CBS 767 / BCRC 21394 / JCM 1990 / NBRC 0083 / IGC 2968</strain>
    </source>
</reference>
<sequence length="142" mass="16743">MVCDTRSDFDRIVYWMDSDGPMTSDPKQLENHYDIMHYAFVNINSDFSIDDSKISISNFLDLNIKKVASFGGWDFSTNPSTYKIFRDIVSDVNSREKFATNVVNFLKKYNLDGNDLDWEYPKKFLCFVRCYLELSNTIRRRP</sequence>
<dbReference type="GeneID" id="2913381"/>
<dbReference type="AlphaFoldDB" id="Q6BWH2"/>
<name>Q6BWH2_DEBHA</name>
<dbReference type="InterPro" id="IPR017853">
    <property type="entry name" value="GH"/>
</dbReference>
<gene>
    <name evidence="3" type="ordered locus">DEHA2B11396g</name>
</gene>
<keyword evidence="1" id="KW-0147">Chitin-binding</keyword>
<feature type="domain" description="GH18" evidence="2">
    <location>
        <begin position="9"/>
        <end position="142"/>
    </location>
</feature>
<dbReference type="KEGG" id="dha:DEHA2B11396g"/>
<dbReference type="InterPro" id="IPR001223">
    <property type="entry name" value="Glyco_hydro18_cat"/>
</dbReference>